<feature type="non-terminal residue" evidence="1">
    <location>
        <position position="1"/>
    </location>
</feature>
<comment type="caution">
    <text evidence="1">The sequence shown here is derived from an EMBL/GenBank/DDBJ whole genome shotgun (WGS) entry which is preliminary data.</text>
</comment>
<evidence type="ECO:0000313" key="1">
    <source>
        <dbReference type="EMBL" id="CAF4956614.1"/>
    </source>
</evidence>
<evidence type="ECO:0000313" key="2">
    <source>
        <dbReference type="Proteomes" id="UP000663848"/>
    </source>
</evidence>
<dbReference type="EMBL" id="CAJOBR010023741">
    <property type="protein sequence ID" value="CAF4956614.1"/>
    <property type="molecule type" value="Genomic_DNA"/>
</dbReference>
<proteinExistence type="predicted"/>
<sequence length="73" mass="8205">KPYLFNIDLFLQREPLPPPTDMFTLPSTAQISTSLSLTSSFQREEKTILNVQHRLTTTTPASASSSSVLHMRK</sequence>
<accession>A0A821YCB5</accession>
<protein>
    <submittedName>
        <fullName evidence="1">Uncharacterized protein</fullName>
    </submittedName>
</protein>
<name>A0A821YCB5_9BILA</name>
<reference evidence="1" key="1">
    <citation type="submission" date="2021-02" db="EMBL/GenBank/DDBJ databases">
        <authorList>
            <person name="Nowell W R."/>
        </authorList>
    </citation>
    <scope>NUCLEOTIDE SEQUENCE</scope>
</reference>
<dbReference type="AlphaFoldDB" id="A0A821YCB5"/>
<gene>
    <name evidence="1" type="ORF">QYT958_LOCUS33925</name>
</gene>
<organism evidence="1 2">
    <name type="scientific">Rotaria socialis</name>
    <dbReference type="NCBI Taxonomy" id="392032"/>
    <lineage>
        <taxon>Eukaryota</taxon>
        <taxon>Metazoa</taxon>
        <taxon>Spiralia</taxon>
        <taxon>Gnathifera</taxon>
        <taxon>Rotifera</taxon>
        <taxon>Eurotatoria</taxon>
        <taxon>Bdelloidea</taxon>
        <taxon>Philodinida</taxon>
        <taxon>Philodinidae</taxon>
        <taxon>Rotaria</taxon>
    </lineage>
</organism>
<dbReference type="Proteomes" id="UP000663848">
    <property type="component" value="Unassembled WGS sequence"/>
</dbReference>